<dbReference type="EC" id="6.3.5.-" evidence="6"/>
<dbReference type="EMBL" id="CP003273">
    <property type="protein sequence ID" value="AGL01870.1"/>
    <property type="molecule type" value="Genomic_DNA"/>
</dbReference>
<comment type="subunit">
    <text evidence="2 6">Heterotrimer of A, B and C subunits.</text>
</comment>
<dbReference type="KEGG" id="dgi:Desgi_2458"/>
<dbReference type="Proteomes" id="UP000013520">
    <property type="component" value="Chromosome"/>
</dbReference>
<dbReference type="HOGENOM" id="CLU_105899_1_2_9"/>
<evidence type="ECO:0000256" key="3">
    <source>
        <dbReference type="ARBA" id="ARBA00024799"/>
    </source>
</evidence>
<dbReference type="GO" id="GO:0006450">
    <property type="term" value="P:regulation of translational fidelity"/>
    <property type="evidence" value="ECO:0007669"/>
    <property type="project" value="InterPro"/>
</dbReference>
<dbReference type="GO" id="GO:0050566">
    <property type="term" value="F:asparaginyl-tRNA synthase (glutamine-hydrolyzing) activity"/>
    <property type="evidence" value="ECO:0007669"/>
    <property type="project" value="RHEA"/>
</dbReference>
<dbReference type="SUPFAM" id="SSF141000">
    <property type="entry name" value="Glu-tRNAGln amidotransferase C subunit"/>
    <property type="match status" value="1"/>
</dbReference>
<keyword evidence="6" id="KW-0436">Ligase</keyword>
<keyword evidence="8" id="KW-1185">Reference proteome</keyword>
<keyword evidence="7" id="KW-0808">Transferase</keyword>
<protein>
    <recommendedName>
        <fullName evidence="6">Aspartyl/glutamyl-tRNA(Asn/Gln) amidotransferase subunit C</fullName>
        <shortName evidence="6">Asp/Glu-ADT subunit C</shortName>
        <ecNumber evidence="6">6.3.5.-</ecNumber>
    </recommendedName>
</protein>
<evidence type="ECO:0000313" key="7">
    <source>
        <dbReference type="EMBL" id="AGL01870.1"/>
    </source>
</evidence>
<dbReference type="STRING" id="767817.Desgi_2458"/>
<evidence type="ECO:0000256" key="4">
    <source>
        <dbReference type="ARBA" id="ARBA00047380"/>
    </source>
</evidence>
<gene>
    <name evidence="6" type="primary">gatC</name>
    <name evidence="7" type="ORF">Desgi_2458</name>
</gene>
<reference evidence="7 8" key="1">
    <citation type="submission" date="2012-01" db="EMBL/GenBank/DDBJ databases">
        <title>Complete sequence of Desulfotomaculum gibsoniae DSM 7213.</title>
        <authorList>
            <consortium name="US DOE Joint Genome Institute"/>
            <person name="Lucas S."/>
            <person name="Han J."/>
            <person name="Lapidus A."/>
            <person name="Cheng J.-F."/>
            <person name="Goodwin L."/>
            <person name="Pitluck S."/>
            <person name="Peters L."/>
            <person name="Ovchinnikova G."/>
            <person name="Teshima H."/>
            <person name="Detter J.C."/>
            <person name="Han C."/>
            <person name="Tapia R."/>
            <person name="Land M."/>
            <person name="Hauser L."/>
            <person name="Kyrpides N."/>
            <person name="Ivanova N."/>
            <person name="Pagani I."/>
            <person name="Parshina S."/>
            <person name="Plugge C."/>
            <person name="Muyzer G."/>
            <person name="Kuever J."/>
            <person name="Ivanova A."/>
            <person name="Nazina T."/>
            <person name="Klenk H.-P."/>
            <person name="Brambilla E."/>
            <person name="Spring S."/>
            <person name="Stams A.F."/>
            <person name="Woyke T."/>
        </authorList>
    </citation>
    <scope>NUCLEOTIDE SEQUENCE [LARGE SCALE GENOMIC DNA]</scope>
    <source>
        <strain evidence="7 8">DSM 7213</strain>
    </source>
</reference>
<dbReference type="GO" id="GO:0070681">
    <property type="term" value="P:glutaminyl-tRNAGln biosynthesis via transamidation"/>
    <property type="evidence" value="ECO:0007669"/>
    <property type="project" value="TreeGrafter"/>
</dbReference>
<dbReference type="GO" id="GO:0005524">
    <property type="term" value="F:ATP binding"/>
    <property type="evidence" value="ECO:0007669"/>
    <property type="project" value="UniProtKB-KW"/>
</dbReference>
<dbReference type="NCBIfam" id="TIGR00135">
    <property type="entry name" value="gatC"/>
    <property type="match status" value="1"/>
</dbReference>
<keyword evidence="6" id="KW-0648">Protein biosynthesis</keyword>
<dbReference type="Gene3D" id="1.10.20.60">
    <property type="entry name" value="Glu-tRNAGln amidotransferase C subunit, N-terminal domain"/>
    <property type="match status" value="1"/>
</dbReference>
<keyword evidence="6" id="KW-0547">Nucleotide-binding</keyword>
<dbReference type="PANTHER" id="PTHR15004:SF0">
    <property type="entry name" value="GLUTAMYL-TRNA(GLN) AMIDOTRANSFERASE SUBUNIT C, MITOCHONDRIAL"/>
    <property type="match status" value="1"/>
</dbReference>
<dbReference type="InterPro" id="IPR036113">
    <property type="entry name" value="Asp/Glu-ADT_sf_sub_c"/>
</dbReference>
<dbReference type="InterPro" id="IPR003837">
    <property type="entry name" value="GatC"/>
</dbReference>
<comment type="function">
    <text evidence="3 6">Allows the formation of correctly charged Asn-tRNA(Asn) or Gln-tRNA(Gln) through the transamidation of misacylated Asp-tRNA(Asn) or Glu-tRNA(Gln) in organisms which lack either or both of asparaginyl-tRNA or glutaminyl-tRNA synthetases. The reaction takes place in the presence of glutamine and ATP through an activated phospho-Asp-tRNA(Asn) or phospho-Glu-tRNA(Gln).</text>
</comment>
<dbReference type="RefSeq" id="WP_006523114.1">
    <property type="nucleotide sequence ID" value="NC_021184.1"/>
</dbReference>
<dbReference type="GO" id="GO:0016740">
    <property type="term" value="F:transferase activity"/>
    <property type="evidence" value="ECO:0007669"/>
    <property type="project" value="UniProtKB-KW"/>
</dbReference>
<comment type="catalytic activity">
    <reaction evidence="5 6">
        <text>L-glutamyl-tRNA(Gln) + L-glutamine + ATP + H2O = L-glutaminyl-tRNA(Gln) + L-glutamate + ADP + phosphate + H(+)</text>
        <dbReference type="Rhea" id="RHEA:17521"/>
        <dbReference type="Rhea" id="RHEA-COMP:9681"/>
        <dbReference type="Rhea" id="RHEA-COMP:9684"/>
        <dbReference type="ChEBI" id="CHEBI:15377"/>
        <dbReference type="ChEBI" id="CHEBI:15378"/>
        <dbReference type="ChEBI" id="CHEBI:29985"/>
        <dbReference type="ChEBI" id="CHEBI:30616"/>
        <dbReference type="ChEBI" id="CHEBI:43474"/>
        <dbReference type="ChEBI" id="CHEBI:58359"/>
        <dbReference type="ChEBI" id="CHEBI:78520"/>
        <dbReference type="ChEBI" id="CHEBI:78521"/>
        <dbReference type="ChEBI" id="CHEBI:456216"/>
    </reaction>
</comment>
<dbReference type="GO" id="GO:0050567">
    <property type="term" value="F:glutaminyl-tRNA synthase (glutamine-hydrolyzing) activity"/>
    <property type="evidence" value="ECO:0007669"/>
    <property type="project" value="UniProtKB-UniRule"/>
</dbReference>
<dbReference type="Pfam" id="PF02686">
    <property type="entry name" value="GatC"/>
    <property type="match status" value="1"/>
</dbReference>
<evidence type="ECO:0000313" key="8">
    <source>
        <dbReference type="Proteomes" id="UP000013520"/>
    </source>
</evidence>
<keyword evidence="6" id="KW-0067">ATP-binding</keyword>
<comment type="similarity">
    <text evidence="1 6">Belongs to the GatC family.</text>
</comment>
<sequence>MVSIKDVEHVAVLARLSFTDEEKQVYAKQLSDILEHARKLQDLNTDNIPPTAHVLPLQNVFREDRVGEHMLVDKVLANAPDRQDNFFKVPKIV</sequence>
<evidence type="ECO:0000256" key="5">
    <source>
        <dbReference type="ARBA" id="ARBA00047913"/>
    </source>
</evidence>
<dbReference type="eggNOG" id="COG0721">
    <property type="taxonomic scope" value="Bacteria"/>
</dbReference>
<organism evidence="7 8">
    <name type="scientific">Desulfoscipio gibsoniae DSM 7213</name>
    <dbReference type="NCBI Taxonomy" id="767817"/>
    <lineage>
        <taxon>Bacteria</taxon>
        <taxon>Bacillati</taxon>
        <taxon>Bacillota</taxon>
        <taxon>Clostridia</taxon>
        <taxon>Eubacteriales</taxon>
        <taxon>Desulfallaceae</taxon>
        <taxon>Desulfoscipio</taxon>
    </lineage>
</organism>
<dbReference type="PANTHER" id="PTHR15004">
    <property type="entry name" value="GLUTAMYL-TRNA(GLN) AMIDOTRANSFERASE SUBUNIT C, MITOCHONDRIAL"/>
    <property type="match status" value="1"/>
</dbReference>
<evidence type="ECO:0000256" key="6">
    <source>
        <dbReference type="HAMAP-Rule" id="MF_00122"/>
    </source>
</evidence>
<name>R4KMU4_9FIRM</name>
<evidence type="ECO:0000256" key="2">
    <source>
        <dbReference type="ARBA" id="ARBA00011123"/>
    </source>
</evidence>
<dbReference type="OrthoDB" id="9813938at2"/>
<dbReference type="GO" id="GO:0006412">
    <property type="term" value="P:translation"/>
    <property type="evidence" value="ECO:0007669"/>
    <property type="project" value="UniProtKB-UniRule"/>
</dbReference>
<proteinExistence type="inferred from homology"/>
<dbReference type="HAMAP" id="MF_00122">
    <property type="entry name" value="GatC"/>
    <property type="match status" value="1"/>
</dbReference>
<evidence type="ECO:0000256" key="1">
    <source>
        <dbReference type="ARBA" id="ARBA00010757"/>
    </source>
</evidence>
<accession>R4KMU4</accession>
<dbReference type="AlphaFoldDB" id="R4KMU4"/>
<comment type="catalytic activity">
    <reaction evidence="4 6">
        <text>L-aspartyl-tRNA(Asn) + L-glutamine + ATP + H2O = L-asparaginyl-tRNA(Asn) + L-glutamate + ADP + phosphate + 2 H(+)</text>
        <dbReference type="Rhea" id="RHEA:14513"/>
        <dbReference type="Rhea" id="RHEA-COMP:9674"/>
        <dbReference type="Rhea" id="RHEA-COMP:9677"/>
        <dbReference type="ChEBI" id="CHEBI:15377"/>
        <dbReference type="ChEBI" id="CHEBI:15378"/>
        <dbReference type="ChEBI" id="CHEBI:29985"/>
        <dbReference type="ChEBI" id="CHEBI:30616"/>
        <dbReference type="ChEBI" id="CHEBI:43474"/>
        <dbReference type="ChEBI" id="CHEBI:58359"/>
        <dbReference type="ChEBI" id="CHEBI:78515"/>
        <dbReference type="ChEBI" id="CHEBI:78516"/>
        <dbReference type="ChEBI" id="CHEBI:456216"/>
    </reaction>
</comment>